<proteinExistence type="predicted"/>
<dbReference type="InterPro" id="IPR013083">
    <property type="entry name" value="Znf_RING/FYVE/PHD"/>
</dbReference>
<feature type="compositionally biased region" description="Basic and acidic residues" evidence="1">
    <location>
        <begin position="25"/>
        <end position="42"/>
    </location>
</feature>
<evidence type="ECO:0000313" key="3">
    <source>
        <dbReference type="Proteomes" id="UP001605036"/>
    </source>
</evidence>
<dbReference type="EMBL" id="JBHFFA010000007">
    <property type="protein sequence ID" value="KAL2613425.1"/>
    <property type="molecule type" value="Genomic_DNA"/>
</dbReference>
<dbReference type="AlphaFoldDB" id="A0ABD1XWU7"/>
<evidence type="ECO:0000313" key="2">
    <source>
        <dbReference type="EMBL" id="KAL2613425.1"/>
    </source>
</evidence>
<gene>
    <name evidence="2" type="ORF">R1flu_025117</name>
</gene>
<comment type="caution">
    <text evidence="2">The sequence shown here is derived from an EMBL/GenBank/DDBJ whole genome shotgun (WGS) entry which is preliminary data.</text>
</comment>
<accession>A0ABD1XWU7</accession>
<evidence type="ECO:0008006" key="4">
    <source>
        <dbReference type="Google" id="ProtNLM"/>
    </source>
</evidence>
<dbReference type="Gene3D" id="3.30.40.10">
    <property type="entry name" value="Zinc/RING finger domain, C3HC4 (zinc finger)"/>
    <property type="match status" value="1"/>
</dbReference>
<dbReference type="Proteomes" id="UP001605036">
    <property type="component" value="Unassembled WGS sequence"/>
</dbReference>
<name>A0ABD1XWU7_9MARC</name>
<reference evidence="2 3" key="1">
    <citation type="submission" date="2024-09" db="EMBL/GenBank/DDBJ databases">
        <title>Chromosome-scale assembly of Riccia fluitans.</title>
        <authorList>
            <person name="Paukszto L."/>
            <person name="Sawicki J."/>
            <person name="Karawczyk K."/>
            <person name="Piernik-Szablinska J."/>
            <person name="Szczecinska M."/>
            <person name="Mazdziarz M."/>
        </authorList>
    </citation>
    <scope>NUCLEOTIDE SEQUENCE [LARGE SCALE GENOMIC DNA]</scope>
    <source>
        <strain evidence="2">Rf_01</strain>
        <tissue evidence="2">Aerial parts of the thallus</tissue>
    </source>
</reference>
<evidence type="ECO:0000256" key="1">
    <source>
        <dbReference type="SAM" id="MobiDB-lite"/>
    </source>
</evidence>
<organism evidence="2 3">
    <name type="scientific">Riccia fluitans</name>
    <dbReference type="NCBI Taxonomy" id="41844"/>
    <lineage>
        <taxon>Eukaryota</taxon>
        <taxon>Viridiplantae</taxon>
        <taxon>Streptophyta</taxon>
        <taxon>Embryophyta</taxon>
        <taxon>Marchantiophyta</taxon>
        <taxon>Marchantiopsida</taxon>
        <taxon>Marchantiidae</taxon>
        <taxon>Marchantiales</taxon>
        <taxon>Ricciaceae</taxon>
        <taxon>Riccia</taxon>
    </lineage>
</organism>
<feature type="region of interest" description="Disordered" evidence="1">
    <location>
        <begin position="1"/>
        <end position="42"/>
    </location>
</feature>
<protein>
    <recommendedName>
        <fullName evidence="4">RING-type domain-containing protein</fullName>
    </recommendedName>
</protein>
<keyword evidence="3" id="KW-1185">Reference proteome</keyword>
<sequence length="271" mass="30396">MEGGGGEHRKKLRSFGSRGDSAGEEADHKKSPRGDHKSSGEDLACKRFDLKHEATRQDEIVDYLRRKDCSLDGLRQLGEKTLRLLSELYRITETRGERMVEQIPSLSSPYLEAMSAPYLEVISAVKKTVEGLIDDVKDVKNTVLSQRKATSTRPQTRAQTRAGNGVFLTSKSLNFEESQDREKVHVEEVVHHQNHLSKPQVAETQPQLRRKRTRIMCQNCLDKPRNSVILRCKHSLHCPKCLAAGKECISNCTGCGKDISNFVIDSGAKVL</sequence>